<dbReference type="InterPro" id="IPR002110">
    <property type="entry name" value="Ankyrin_rpt"/>
</dbReference>
<dbReference type="SMART" id="SM00248">
    <property type="entry name" value="ANK"/>
    <property type="match status" value="4"/>
</dbReference>
<evidence type="ECO:0000256" key="1">
    <source>
        <dbReference type="ARBA" id="ARBA00022737"/>
    </source>
</evidence>
<dbReference type="PROSITE" id="PS50088">
    <property type="entry name" value="ANK_REPEAT"/>
    <property type="match status" value="1"/>
</dbReference>
<proteinExistence type="predicted"/>
<sequence>MVTDSKPINFSNKFRQVCNKLAKVFGFLSLGLIAGCNMGNKMKAEEFFTPEMVLLLKTLKQGDEEKAKFMINDGLKLNSHGDEGITPLFWLMLERDLKAIELALILGADPNFTTPEGGHPVATVVGDGDDDILALLLKYGGDANAVDLDGFPAIFSSIGHDNWVQINMLLDAGADLNKTDLGQRNAPLYASFINKYESAYKLIELGAEHHKASSGGITLAWNIYSDLEDKLLNPEFEAYGWAIKTRELLIKKGIKFPPLSPEQVRERVKNGEAIN</sequence>
<reference evidence="4 5" key="1">
    <citation type="journal article" date="2015" name="Genome Announc.">
        <title>Draft Genome Sequences of Marine Isolates of Thalassomonas viridans and Thalassomonas actiniarum.</title>
        <authorList>
            <person name="Olonade I."/>
            <person name="van Zyl L.J."/>
            <person name="Trindade M."/>
        </authorList>
    </citation>
    <scope>NUCLEOTIDE SEQUENCE [LARGE SCALE GENOMIC DNA]</scope>
    <source>
        <strain evidence="4 5">XOM25</strain>
    </source>
</reference>
<keyword evidence="5" id="KW-1185">Reference proteome</keyword>
<dbReference type="Proteomes" id="UP000032352">
    <property type="component" value="Chromosome"/>
</dbReference>
<keyword evidence="1" id="KW-0677">Repeat</keyword>
<organism evidence="4 5">
    <name type="scientific">Thalassomonas viridans</name>
    <dbReference type="NCBI Taxonomy" id="137584"/>
    <lineage>
        <taxon>Bacteria</taxon>
        <taxon>Pseudomonadati</taxon>
        <taxon>Pseudomonadota</taxon>
        <taxon>Gammaproteobacteria</taxon>
        <taxon>Alteromonadales</taxon>
        <taxon>Colwelliaceae</taxon>
        <taxon>Thalassomonas</taxon>
    </lineage>
</organism>
<dbReference type="EMBL" id="CP059733">
    <property type="protein sequence ID" value="WDE03424.1"/>
    <property type="molecule type" value="Genomic_DNA"/>
</dbReference>
<evidence type="ECO:0000313" key="4">
    <source>
        <dbReference type="EMBL" id="WDE03424.1"/>
    </source>
</evidence>
<dbReference type="SUPFAM" id="SSF48403">
    <property type="entry name" value="Ankyrin repeat"/>
    <property type="match status" value="1"/>
</dbReference>
<reference evidence="4 5" key="2">
    <citation type="journal article" date="2022" name="Mar. Drugs">
        <title>Bioassay-Guided Fractionation Leads to the Detection of Cholic Acid Generated by the Rare Thalassomonas sp.</title>
        <authorList>
            <person name="Pheiffer F."/>
            <person name="Schneider Y.K."/>
            <person name="Hansen E.H."/>
            <person name="Andersen J.H."/>
            <person name="Isaksson J."/>
            <person name="Busche T."/>
            <person name="R C."/>
            <person name="Kalinowski J."/>
            <person name="Zyl L.V."/>
            <person name="Trindade M."/>
        </authorList>
    </citation>
    <scope>NUCLEOTIDE SEQUENCE [LARGE SCALE GENOMIC DNA]</scope>
    <source>
        <strain evidence="4 5">XOM25</strain>
    </source>
</reference>
<evidence type="ECO:0000313" key="5">
    <source>
        <dbReference type="Proteomes" id="UP000032352"/>
    </source>
</evidence>
<dbReference type="AlphaFoldDB" id="A0AAE9YZT8"/>
<evidence type="ECO:0000256" key="2">
    <source>
        <dbReference type="ARBA" id="ARBA00023043"/>
    </source>
</evidence>
<accession>A0AAE9YZT8</accession>
<dbReference type="Gene3D" id="1.25.40.20">
    <property type="entry name" value="Ankyrin repeat-containing domain"/>
    <property type="match status" value="1"/>
</dbReference>
<protein>
    <submittedName>
        <fullName evidence="4">Ankyrin repeat domain-containing protein</fullName>
    </submittedName>
</protein>
<evidence type="ECO:0000256" key="3">
    <source>
        <dbReference type="PROSITE-ProRule" id="PRU00023"/>
    </source>
</evidence>
<name>A0AAE9YZT8_9GAMM</name>
<dbReference type="PANTHER" id="PTHR24198:SF165">
    <property type="entry name" value="ANKYRIN REPEAT-CONTAINING PROTEIN-RELATED"/>
    <property type="match status" value="1"/>
</dbReference>
<dbReference type="RefSeq" id="WP_053046583.1">
    <property type="nucleotide sequence ID" value="NZ_CP059733.1"/>
</dbReference>
<gene>
    <name evidence="4" type="ORF">SG34_018735</name>
</gene>
<dbReference type="PANTHER" id="PTHR24198">
    <property type="entry name" value="ANKYRIN REPEAT AND PROTEIN KINASE DOMAIN-CONTAINING PROTEIN"/>
    <property type="match status" value="1"/>
</dbReference>
<dbReference type="InterPro" id="IPR036770">
    <property type="entry name" value="Ankyrin_rpt-contain_sf"/>
</dbReference>
<dbReference type="KEGG" id="tvd:SG34_018735"/>
<keyword evidence="2 3" id="KW-0040">ANK repeat</keyword>
<feature type="repeat" description="ANK" evidence="3">
    <location>
        <begin position="116"/>
        <end position="148"/>
    </location>
</feature>